<keyword evidence="2" id="KW-1185">Reference proteome</keyword>
<name>A0ACC2BTA9_DIPCM</name>
<reference evidence="2" key="1">
    <citation type="journal article" date="2024" name="Proc. Natl. Acad. Sci. U.S.A.">
        <title>Extraordinary preservation of gene collinearity over three hundred million years revealed in homosporous lycophytes.</title>
        <authorList>
            <person name="Li C."/>
            <person name="Wickell D."/>
            <person name="Kuo L.Y."/>
            <person name="Chen X."/>
            <person name="Nie B."/>
            <person name="Liao X."/>
            <person name="Peng D."/>
            <person name="Ji J."/>
            <person name="Jenkins J."/>
            <person name="Williams M."/>
            <person name="Shu S."/>
            <person name="Plott C."/>
            <person name="Barry K."/>
            <person name="Rajasekar S."/>
            <person name="Grimwood J."/>
            <person name="Han X."/>
            <person name="Sun S."/>
            <person name="Hou Z."/>
            <person name="He W."/>
            <person name="Dai G."/>
            <person name="Sun C."/>
            <person name="Schmutz J."/>
            <person name="Leebens-Mack J.H."/>
            <person name="Li F.W."/>
            <person name="Wang L."/>
        </authorList>
    </citation>
    <scope>NUCLEOTIDE SEQUENCE [LARGE SCALE GENOMIC DNA]</scope>
    <source>
        <strain evidence="2">cv. PW_Plant_1</strain>
    </source>
</reference>
<dbReference type="Proteomes" id="UP001162992">
    <property type="component" value="Chromosome 13"/>
</dbReference>
<organism evidence="1 2">
    <name type="scientific">Diphasiastrum complanatum</name>
    <name type="common">Issler's clubmoss</name>
    <name type="synonym">Lycopodium complanatum</name>
    <dbReference type="NCBI Taxonomy" id="34168"/>
    <lineage>
        <taxon>Eukaryota</taxon>
        <taxon>Viridiplantae</taxon>
        <taxon>Streptophyta</taxon>
        <taxon>Embryophyta</taxon>
        <taxon>Tracheophyta</taxon>
        <taxon>Lycopodiopsida</taxon>
        <taxon>Lycopodiales</taxon>
        <taxon>Lycopodiaceae</taxon>
        <taxon>Lycopodioideae</taxon>
        <taxon>Diphasiastrum</taxon>
    </lineage>
</organism>
<sequence length="332" mass="36440">MDAKRNPPEVFISNFSRLSLAVELSSIAFGEGMASLPGPWPHLLSFPACASSRLTTSGFKVKFRGLCWKAKLLQAPIRAVPSYANVENQWAERSEKLVQVEVRELQQVKNNLLQAVSNTGRGLNASSNQRALIEEIMVDVERYNAGVSLDLSLLHGTWLLQYTTAPDVISILQAAGLPFFQVGQIFQKFDCLESSDGGTVLNVVRWSIPGVLQDIEGATLTVTAGFSVVSSRNIQLHFKEAKVGEIHIGEGVEALIAPAILPRTFVNLQVLQFLRTLDIRVPLGTKETSGVRKRASVGLLYYLTYLDRDMLLGRALGNGGEFIFSRTQALHS</sequence>
<dbReference type="EMBL" id="CM055104">
    <property type="protein sequence ID" value="KAJ7533021.1"/>
    <property type="molecule type" value="Genomic_DNA"/>
</dbReference>
<accession>A0ACC2BTA9</accession>
<comment type="caution">
    <text evidence="1">The sequence shown here is derived from an EMBL/GenBank/DDBJ whole genome shotgun (WGS) entry which is preliminary data.</text>
</comment>
<evidence type="ECO:0000313" key="2">
    <source>
        <dbReference type="Proteomes" id="UP001162992"/>
    </source>
</evidence>
<evidence type="ECO:0000313" key="1">
    <source>
        <dbReference type="EMBL" id="KAJ7533021.1"/>
    </source>
</evidence>
<protein>
    <submittedName>
        <fullName evidence="1">Uncharacterized protein</fullName>
    </submittedName>
</protein>
<gene>
    <name evidence="1" type="ORF">O6H91_13G030000</name>
</gene>
<proteinExistence type="predicted"/>